<protein>
    <submittedName>
        <fullName evidence="2">Uncharacterized protein</fullName>
    </submittedName>
</protein>
<organism evidence="2 3">
    <name type="scientific">Trifolium medium</name>
    <dbReference type="NCBI Taxonomy" id="97028"/>
    <lineage>
        <taxon>Eukaryota</taxon>
        <taxon>Viridiplantae</taxon>
        <taxon>Streptophyta</taxon>
        <taxon>Embryophyta</taxon>
        <taxon>Tracheophyta</taxon>
        <taxon>Spermatophyta</taxon>
        <taxon>Magnoliopsida</taxon>
        <taxon>eudicotyledons</taxon>
        <taxon>Gunneridae</taxon>
        <taxon>Pentapetalae</taxon>
        <taxon>rosids</taxon>
        <taxon>fabids</taxon>
        <taxon>Fabales</taxon>
        <taxon>Fabaceae</taxon>
        <taxon>Papilionoideae</taxon>
        <taxon>50 kb inversion clade</taxon>
        <taxon>NPAAA clade</taxon>
        <taxon>Hologalegina</taxon>
        <taxon>IRL clade</taxon>
        <taxon>Trifolieae</taxon>
        <taxon>Trifolium</taxon>
    </lineage>
</organism>
<evidence type="ECO:0000256" key="1">
    <source>
        <dbReference type="SAM" id="MobiDB-lite"/>
    </source>
</evidence>
<reference evidence="2 3" key="1">
    <citation type="journal article" date="2018" name="Front. Plant Sci.">
        <title>Red Clover (Trifolium pratense) and Zigzag Clover (T. medium) - A Picture of Genomic Similarities and Differences.</title>
        <authorList>
            <person name="Dluhosova J."/>
            <person name="Istvanek J."/>
            <person name="Nedelnik J."/>
            <person name="Repkova J."/>
        </authorList>
    </citation>
    <scope>NUCLEOTIDE SEQUENCE [LARGE SCALE GENOMIC DNA]</scope>
    <source>
        <strain evidence="3">cv. 10/8</strain>
        <tissue evidence="2">Leaf</tissue>
    </source>
</reference>
<feature type="region of interest" description="Disordered" evidence="1">
    <location>
        <begin position="1"/>
        <end position="36"/>
    </location>
</feature>
<sequence>MVRLSPMQGTRHRKLLPIEGPDRRPNQERSLAKVPRQRCKGTCCSPKTGKIPT</sequence>
<evidence type="ECO:0000313" key="3">
    <source>
        <dbReference type="Proteomes" id="UP000265520"/>
    </source>
</evidence>
<proteinExistence type="predicted"/>
<accession>A0A392UTI6</accession>
<dbReference type="Proteomes" id="UP000265520">
    <property type="component" value="Unassembled WGS sequence"/>
</dbReference>
<name>A0A392UTI6_9FABA</name>
<dbReference type="EMBL" id="LXQA010891890">
    <property type="protein sequence ID" value="MCI75826.1"/>
    <property type="molecule type" value="Genomic_DNA"/>
</dbReference>
<keyword evidence="3" id="KW-1185">Reference proteome</keyword>
<comment type="caution">
    <text evidence="2">The sequence shown here is derived from an EMBL/GenBank/DDBJ whole genome shotgun (WGS) entry which is preliminary data.</text>
</comment>
<evidence type="ECO:0000313" key="2">
    <source>
        <dbReference type="EMBL" id="MCI75826.1"/>
    </source>
</evidence>
<feature type="compositionally biased region" description="Basic and acidic residues" evidence="1">
    <location>
        <begin position="20"/>
        <end position="31"/>
    </location>
</feature>
<dbReference type="AlphaFoldDB" id="A0A392UTI6"/>